<dbReference type="SMART" id="SM00091">
    <property type="entry name" value="PAS"/>
    <property type="match status" value="7"/>
</dbReference>
<feature type="domain" description="PAS" evidence="2">
    <location>
        <begin position="775"/>
        <end position="847"/>
    </location>
</feature>
<dbReference type="InterPro" id="IPR011495">
    <property type="entry name" value="Sig_transdc_His_kin_sub2_dim/P"/>
</dbReference>
<feature type="domain" description="PAS" evidence="2">
    <location>
        <begin position="908"/>
        <end position="979"/>
    </location>
</feature>
<dbReference type="Pfam" id="PF13426">
    <property type="entry name" value="PAS_9"/>
    <property type="match status" value="1"/>
</dbReference>
<dbReference type="RefSeq" id="WP_341408304.1">
    <property type="nucleotide sequence ID" value="NZ_JBBUTH010000001.1"/>
</dbReference>
<dbReference type="Pfam" id="PF00989">
    <property type="entry name" value="PAS"/>
    <property type="match status" value="1"/>
</dbReference>
<dbReference type="Gene3D" id="3.30.450.20">
    <property type="entry name" value="PAS domain"/>
    <property type="match status" value="5"/>
</dbReference>
<dbReference type="SUPFAM" id="SSF55785">
    <property type="entry name" value="PYP-like sensor domain (PAS domain)"/>
    <property type="match status" value="7"/>
</dbReference>
<dbReference type="Proteomes" id="UP001365405">
    <property type="component" value="Unassembled WGS sequence"/>
</dbReference>
<dbReference type="Pfam" id="PF07568">
    <property type="entry name" value="HisKA_2"/>
    <property type="match status" value="1"/>
</dbReference>
<dbReference type="InterPro" id="IPR001610">
    <property type="entry name" value="PAC"/>
</dbReference>
<dbReference type="Gene3D" id="3.30.565.10">
    <property type="entry name" value="Histidine kinase-like ATPase, C-terminal domain"/>
    <property type="match status" value="1"/>
</dbReference>
<protein>
    <submittedName>
        <fullName evidence="4">PAS domain S-box protein</fullName>
    </submittedName>
</protein>
<dbReference type="Pfam" id="PF13188">
    <property type="entry name" value="PAS_8"/>
    <property type="match status" value="2"/>
</dbReference>
<evidence type="ECO:0000259" key="3">
    <source>
        <dbReference type="PROSITE" id="PS50113"/>
    </source>
</evidence>
<name>A0ABU9C9R6_9BURK</name>
<dbReference type="SUPFAM" id="SSF55874">
    <property type="entry name" value="ATPase domain of HSP90 chaperone/DNA topoisomerase II/histidine kinase"/>
    <property type="match status" value="1"/>
</dbReference>
<reference evidence="4 5" key="1">
    <citation type="submission" date="2024-04" db="EMBL/GenBank/DDBJ databases">
        <title>Novel species of the genus Ideonella isolated from streams.</title>
        <authorList>
            <person name="Lu H."/>
        </authorList>
    </citation>
    <scope>NUCLEOTIDE SEQUENCE [LARGE SCALE GENOMIC DNA]</scope>
    <source>
        <strain evidence="4 5">DXS22W</strain>
    </source>
</reference>
<dbReference type="InterPro" id="IPR000014">
    <property type="entry name" value="PAS"/>
</dbReference>
<sequence>MALLARPVTLPSNAQLTALLDGVGDLLVLMDARQRVSWCNKAAARRLGCEPGQPAADACPRLSADAQARLLAALLAGQPEATLQLGLVDGPTLPFTLARSQGSGWMLRAPAEPPPPPLPPLAAGATTELVRLLWDTPQPLLVQDAQFVCVAANRAFFEALGLPPDRVLGHDLQALMPPADHDAVQQGRAELLQALHEGRRPQLQLERRLIDALGRLRWFRHAPLWVSADDGRPLLLSLMHDVTPEHLARQQAEHSGHELEHWFDLSPIGMLVYDADGLVVRSNAAFEALVGHAPVLLGEAPADLAQLLAWEGDRPHPELRPDAAPLEVLATVTLPPRAGGAAAGGTGAVAEGRRQRLRARLRAFRNEQGQLRVMAVVEDRSLEDEHDLAQLEIGALMDTAGVGVATYEASRGWVKSRASRPGAATPPPGGPAAAPVAGLPAGLQSIGRDQVAPGSREAFERLQRALRDGQRVQVRYAVQVPDVGTRWLLTRVEPGELTGGRTALSVVTLDVTEQEEAHHRSEQLLRELSTILEGTSAGIAYLRGEQLVRCNQRFEAMLGLPAGASAGLRVAELLAAQPEALAALRQALAGEGVPELEIRTPQAAEGAPAAWYALSVSRALGESGAAEPELVVVLTDVSRLKAQQAELEALARERALMFSLSDVGLAYLRHDRIERANEALAQLTGYTVHELEQMPLAALFEDAEAHARLGETQRAALGANGLWRGERRLRRRDGRLLWVQVSKRRVDDADPEAGLICSYVDVDERRRAREAVQLQAERTRAILDSVLVGIVTVGDGGGIEWMNRSARRMFGGELADFVGEPIAIVATAEPDHPLRATHYLQALADGQAETFECKLRGRDGREFWVVGNAVVTGPEGSRTATLGPGSQITFALLDIERRRQAEVSIAQAQASLQRIIETAPLAIALFDAGSQRVLRMNQMAAMFFGRPVEAVLGQPPVVWFGEADVQALQADLAQALQRPEGLRREWPRPSRADGEGETRVWDMRIVSLGAPVGGGSAESQLLLVASDVTEQRAAEQARFEAAIAQREMLVKEVHHRIKNNLQGVAGLLQQTAARRPEVAALIGEAVGQVQAIAQVHGLQVGATGPLRIKPLLEAVTASVQRTFGRAIQVVVEGTPPHRFALPEAESIPIALTINELLTNAVKHGTAAGEIRCVLTCDEARLSIAIYSPGQLREGFSLAQVPPGVSGLGLVRALLPRRSATLTLAQAGVEVEAKVVLVPPSITLLEPI</sequence>
<dbReference type="PANTHER" id="PTHR44757:SF2">
    <property type="entry name" value="BIOFILM ARCHITECTURE MAINTENANCE PROTEIN MBAA"/>
    <property type="match status" value="1"/>
</dbReference>
<proteinExistence type="predicted"/>
<evidence type="ECO:0000256" key="1">
    <source>
        <dbReference type="SAM" id="MobiDB-lite"/>
    </source>
</evidence>
<evidence type="ECO:0000259" key="2">
    <source>
        <dbReference type="PROSITE" id="PS50112"/>
    </source>
</evidence>
<dbReference type="CDD" id="cd00130">
    <property type="entry name" value="PAS"/>
    <property type="match status" value="3"/>
</dbReference>
<organism evidence="4 5">
    <name type="scientific">Pseudaquabacterium inlustre</name>
    <dbReference type="NCBI Taxonomy" id="2984192"/>
    <lineage>
        <taxon>Bacteria</taxon>
        <taxon>Pseudomonadati</taxon>
        <taxon>Pseudomonadota</taxon>
        <taxon>Betaproteobacteria</taxon>
        <taxon>Burkholderiales</taxon>
        <taxon>Sphaerotilaceae</taxon>
        <taxon>Pseudaquabacterium</taxon>
    </lineage>
</organism>
<dbReference type="InterPro" id="IPR035965">
    <property type="entry name" value="PAS-like_dom_sf"/>
</dbReference>
<accession>A0ABU9C9R6</accession>
<dbReference type="Pfam" id="PF08448">
    <property type="entry name" value="PAS_4"/>
    <property type="match status" value="2"/>
</dbReference>
<dbReference type="SMART" id="SM00086">
    <property type="entry name" value="PAC"/>
    <property type="match status" value="3"/>
</dbReference>
<dbReference type="InterPro" id="IPR013656">
    <property type="entry name" value="PAS_4"/>
</dbReference>
<dbReference type="InterPro" id="IPR000700">
    <property type="entry name" value="PAS-assoc_C"/>
</dbReference>
<comment type="caution">
    <text evidence="4">The sequence shown here is derived from an EMBL/GenBank/DDBJ whole genome shotgun (WGS) entry which is preliminary data.</text>
</comment>
<dbReference type="InterPro" id="IPR036890">
    <property type="entry name" value="HATPase_C_sf"/>
</dbReference>
<dbReference type="PROSITE" id="PS50112">
    <property type="entry name" value="PAS"/>
    <property type="match status" value="3"/>
</dbReference>
<dbReference type="PROSITE" id="PS50113">
    <property type="entry name" value="PAC"/>
    <property type="match status" value="1"/>
</dbReference>
<feature type="region of interest" description="Disordered" evidence="1">
    <location>
        <begin position="418"/>
        <end position="439"/>
    </location>
</feature>
<dbReference type="NCBIfam" id="TIGR00229">
    <property type="entry name" value="sensory_box"/>
    <property type="match status" value="3"/>
</dbReference>
<dbReference type="PANTHER" id="PTHR44757">
    <property type="entry name" value="DIGUANYLATE CYCLASE DGCP"/>
    <property type="match status" value="1"/>
</dbReference>
<dbReference type="InterPro" id="IPR013767">
    <property type="entry name" value="PAS_fold"/>
</dbReference>
<feature type="domain" description="PAS" evidence="2">
    <location>
        <begin position="125"/>
        <end position="198"/>
    </location>
</feature>
<evidence type="ECO:0000313" key="4">
    <source>
        <dbReference type="EMBL" id="MEK8048626.1"/>
    </source>
</evidence>
<evidence type="ECO:0000313" key="5">
    <source>
        <dbReference type="Proteomes" id="UP001365405"/>
    </source>
</evidence>
<dbReference type="EMBL" id="JBBUTH010000001">
    <property type="protein sequence ID" value="MEK8048626.1"/>
    <property type="molecule type" value="Genomic_DNA"/>
</dbReference>
<keyword evidence="5" id="KW-1185">Reference proteome</keyword>
<gene>
    <name evidence="4" type="ORF">AACH10_00055</name>
</gene>
<feature type="domain" description="PAC" evidence="3">
    <location>
        <begin position="723"/>
        <end position="774"/>
    </location>
</feature>
<dbReference type="InterPro" id="IPR052155">
    <property type="entry name" value="Biofilm_reg_signaling"/>
</dbReference>